<protein>
    <submittedName>
        <fullName evidence="1">Uncharacterized protein</fullName>
    </submittedName>
</protein>
<evidence type="ECO:0000313" key="2">
    <source>
        <dbReference type="Proteomes" id="UP000015106"/>
    </source>
</evidence>
<dbReference type="GO" id="GO:0070973">
    <property type="term" value="P:protein localization to endoplasmic reticulum exit site"/>
    <property type="evidence" value="ECO:0007669"/>
    <property type="project" value="TreeGrafter"/>
</dbReference>
<dbReference type="PANTHER" id="PTHR13402">
    <property type="entry name" value="RGPR-RELATED"/>
    <property type="match status" value="1"/>
</dbReference>
<name>A0A8R7URX8_TRIUA</name>
<dbReference type="GO" id="GO:0070971">
    <property type="term" value="C:endoplasmic reticulum exit site"/>
    <property type="evidence" value="ECO:0007669"/>
    <property type="project" value="TreeGrafter"/>
</dbReference>
<dbReference type="Proteomes" id="UP000015106">
    <property type="component" value="Chromosome 6"/>
</dbReference>
<evidence type="ECO:0000313" key="1">
    <source>
        <dbReference type="EnsemblPlants" id="TuG1812G0600000695.01.T01"/>
    </source>
</evidence>
<dbReference type="GO" id="GO:0007030">
    <property type="term" value="P:Golgi organization"/>
    <property type="evidence" value="ECO:0007669"/>
    <property type="project" value="TreeGrafter"/>
</dbReference>
<dbReference type="PANTHER" id="PTHR13402:SF6">
    <property type="entry name" value="SECRETORY 16, ISOFORM I"/>
    <property type="match status" value="1"/>
</dbReference>
<dbReference type="GO" id="GO:0012507">
    <property type="term" value="C:ER to Golgi transport vesicle membrane"/>
    <property type="evidence" value="ECO:0007669"/>
    <property type="project" value="TreeGrafter"/>
</dbReference>
<reference evidence="2" key="1">
    <citation type="journal article" date="2013" name="Nature">
        <title>Draft genome of the wheat A-genome progenitor Triticum urartu.</title>
        <authorList>
            <person name="Ling H.Q."/>
            <person name="Zhao S."/>
            <person name="Liu D."/>
            <person name="Wang J."/>
            <person name="Sun H."/>
            <person name="Zhang C."/>
            <person name="Fan H."/>
            <person name="Li D."/>
            <person name="Dong L."/>
            <person name="Tao Y."/>
            <person name="Gao C."/>
            <person name="Wu H."/>
            <person name="Li Y."/>
            <person name="Cui Y."/>
            <person name="Guo X."/>
            <person name="Zheng S."/>
            <person name="Wang B."/>
            <person name="Yu K."/>
            <person name="Liang Q."/>
            <person name="Yang W."/>
            <person name="Lou X."/>
            <person name="Chen J."/>
            <person name="Feng M."/>
            <person name="Jian J."/>
            <person name="Zhang X."/>
            <person name="Luo G."/>
            <person name="Jiang Y."/>
            <person name="Liu J."/>
            <person name="Wang Z."/>
            <person name="Sha Y."/>
            <person name="Zhang B."/>
            <person name="Wu H."/>
            <person name="Tang D."/>
            <person name="Shen Q."/>
            <person name="Xue P."/>
            <person name="Zou S."/>
            <person name="Wang X."/>
            <person name="Liu X."/>
            <person name="Wang F."/>
            <person name="Yang Y."/>
            <person name="An X."/>
            <person name="Dong Z."/>
            <person name="Zhang K."/>
            <person name="Zhang X."/>
            <person name="Luo M.C."/>
            <person name="Dvorak J."/>
            <person name="Tong Y."/>
            <person name="Wang J."/>
            <person name="Yang H."/>
            <person name="Li Z."/>
            <person name="Wang D."/>
            <person name="Zhang A."/>
            <person name="Wang J."/>
        </authorList>
    </citation>
    <scope>NUCLEOTIDE SEQUENCE</scope>
    <source>
        <strain evidence="2">cv. G1812</strain>
    </source>
</reference>
<dbReference type="AlphaFoldDB" id="A0A8R7URX8"/>
<reference evidence="1" key="3">
    <citation type="submission" date="2022-06" db="UniProtKB">
        <authorList>
            <consortium name="EnsemblPlants"/>
        </authorList>
    </citation>
    <scope>IDENTIFICATION</scope>
</reference>
<dbReference type="Gramene" id="TuG1812G0600000695.01.T01">
    <property type="protein sequence ID" value="TuG1812G0600000695.01.T01"/>
    <property type="gene ID" value="TuG1812G0600000695.01"/>
</dbReference>
<accession>A0A8R7URX8</accession>
<keyword evidence="2" id="KW-1185">Reference proteome</keyword>
<sequence>MITWYESSTSIPRGGPCKLLISLLKIPCQQNGKPCTPFGSDPSQEDTDGPEMAVAKLFSSCKRSGAHIGGILNPMFVSGKIPPLEVRCRFFLYSVSLP</sequence>
<organism evidence="1 2">
    <name type="scientific">Triticum urartu</name>
    <name type="common">Red wild einkorn</name>
    <name type="synonym">Crithodium urartu</name>
    <dbReference type="NCBI Taxonomy" id="4572"/>
    <lineage>
        <taxon>Eukaryota</taxon>
        <taxon>Viridiplantae</taxon>
        <taxon>Streptophyta</taxon>
        <taxon>Embryophyta</taxon>
        <taxon>Tracheophyta</taxon>
        <taxon>Spermatophyta</taxon>
        <taxon>Magnoliopsida</taxon>
        <taxon>Liliopsida</taxon>
        <taxon>Poales</taxon>
        <taxon>Poaceae</taxon>
        <taxon>BOP clade</taxon>
        <taxon>Pooideae</taxon>
        <taxon>Triticodae</taxon>
        <taxon>Triticeae</taxon>
        <taxon>Triticinae</taxon>
        <taxon>Triticum</taxon>
    </lineage>
</organism>
<proteinExistence type="predicted"/>
<dbReference type="EnsemblPlants" id="TuG1812G0600000695.01.T01">
    <property type="protein sequence ID" value="TuG1812G0600000695.01.T01"/>
    <property type="gene ID" value="TuG1812G0600000695.01"/>
</dbReference>
<reference evidence="1" key="2">
    <citation type="submission" date="2018-03" db="EMBL/GenBank/DDBJ databases">
        <title>The Triticum urartu genome reveals the dynamic nature of wheat genome evolution.</title>
        <authorList>
            <person name="Ling H."/>
            <person name="Ma B."/>
            <person name="Shi X."/>
            <person name="Liu H."/>
            <person name="Dong L."/>
            <person name="Sun H."/>
            <person name="Cao Y."/>
            <person name="Gao Q."/>
            <person name="Zheng S."/>
            <person name="Li Y."/>
            <person name="Yu Y."/>
            <person name="Du H."/>
            <person name="Qi M."/>
            <person name="Li Y."/>
            <person name="Yu H."/>
            <person name="Cui Y."/>
            <person name="Wang N."/>
            <person name="Chen C."/>
            <person name="Wu H."/>
            <person name="Zhao Y."/>
            <person name="Zhang J."/>
            <person name="Li Y."/>
            <person name="Zhou W."/>
            <person name="Zhang B."/>
            <person name="Hu W."/>
            <person name="Eijk M."/>
            <person name="Tang J."/>
            <person name="Witsenboer H."/>
            <person name="Zhao S."/>
            <person name="Li Z."/>
            <person name="Zhang A."/>
            <person name="Wang D."/>
            <person name="Liang C."/>
        </authorList>
    </citation>
    <scope>NUCLEOTIDE SEQUENCE [LARGE SCALE GENOMIC DNA]</scope>
    <source>
        <strain evidence="1">cv. G1812</strain>
    </source>
</reference>